<dbReference type="EMBL" id="SNVV01000009">
    <property type="protein sequence ID" value="TDN50424.1"/>
    <property type="molecule type" value="Genomic_DNA"/>
</dbReference>
<organism evidence="1 2">
    <name type="scientific">Azoarcus indigens</name>
    <dbReference type="NCBI Taxonomy" id="29545"/>
    <lineage>
        <taxon>Bacteria</taxon>
        <taxon>Pseudomonadati</taxon>
        <taxon>Pseudomonadota</taxon>
        <taxon>Betaproteobacteria</taxon>
        <taxon>Rhodocyclales</taxon>
        <taxon>Zoogloeaceae</taxon>
        <taxon>Azoarcus</taxon>
    </lineage>
</organism>
<comment type="caution">
    <text evidence="1">The sequence shown here is derived from an EMBL/GenBank/DDBJ whole genome shotgun (WGS) entry which is preliminary data.</text>
</comment>
<keyword evidence="2" id="KW-1185">Reference proteome</keyword>
<name>A0A4R6DZR6_9RHOO</name>
<reference evidence="1 2" key="1">
    <citation type="submission" date="2019-03" db="EMBL/GenBank/DDBJ databases">
        <title>Genomic Encyclopedia of Type Strains, Phase IV (KMG-IV): sequencing the most valuable type-strain genomes for metagenomic binning, comparative biology and taxonomic classification.</title>
        <authorList>
            <person name="Goeker M."/>
        </authorList>
    </citation>
    <scope>NUCLEOTIDE SEQUENCE [LARGE SCALE GENOMIC DNA]</scope>
    <source>
        <strain evidence="1 2">DSM 12121</strain>
    </source>
</reference>
<evidence type="ECO:0000313" key="2">
    <source>
        <dbReference type="Proteomes" id="UP000295129"/>
    </source>
</evidence>
<dbReference type="Proteomes" id="UP000295129">
    <property type="component" value="Unassembled WGS sequence"/>
</dbReference>
<dbReference type="Pfam" id="PF23840">
    <property type="entry name" value="Phage_tail_terminator"/>
    <property type="match status" value="1"/>
</dbReference>
<evidence type="ECO:0000313" key="1">
    <source>
        <dbReference type="EMBL" id="TDN50424.1"/>
    </source>
</evidence>
<protein>
    <submittedName>
        <fullName evidence="1">Uncharacterized protein</fullName>
    </submittedName>
</protein>
<proteinExistence type="predicted"/>
<dbReference type="InterPro" id="IPR056912">
    <property type="entry name" value="Phage_JBD30_tail_term-like"/>
</dbReference>
<gene>
    <name evidence="1" type="ORF">C7389_109118</name>
</gene>
<dbReference type="AlphaFoldDB" id="A0A4R6DZR6"/>
<dbReference type="OrthoDB" id="4014363at2"/>
<sequence>MKLTPLVNQIRDRCPTFGGRVAGGLDWDPAMAASAKMALPAAYVVMTGDEAAPSQADNVVQQDIADEFDVCVVLDQEDEAGVIAADAVHDIRAQLWRALVGFRPSPELEPIQYDGGGLLLINRARVVYRFGFSSAFQLGRNDGADPAETWQEWELDGLLPLEGLDIALDAVDPMADKNLQYPGPDGRIEAGITLNLPEETP</sequence>
<dbReference type="RefSeq" id="WP_133591668.1">
    <property type="nucleotide sequence ID" value="NZ_SNVV01000009.1"/>
</dbReference>
<accession>A0A4R6DZR6</accession>